<evidence type="ECO:0000256" key="1">
    <source>
        <dbReference type="SAM" id="MobiDB-lite"/>
    </source>
</evidence>
<evidence type="ECO:0000256" key="2">
    <source>
        <dbReference type="SAM" id="Phobius"/>
    </source>
</evidence>
<proteinExistence type="predicted"/>
<evidence type="ECO:0000313" key="4">
    <source>
        <dbReference type="Proteomes" id="UP000299102"/>
    </source>
</evidence>
<dbReference type="Proteomes" id="UP000299102">
    <property type="component" value="Unassembled WGS sequence"/>
</dbReference>
<keyword evidence="2" id="KW-1133">Transmembrane helix</keyword>
<evidence type="ECO:0000313" key="3">
    <source>
        <dbReference type="EMBL" id="GBP75418.1"/>
    </source>
</evidence>
<comment type="caution">
    <text evidence="3">The sequence shown here is derived from an EMBL/GenBank/DDBJ whole genome shotgun (WGS) entry which is preliminary data.</text>
</comment>
<dbReference type="AlphaFoldDB" id="A0A4C1YH70"/>
<feature type="transmembrane region" description="Helical" evidence="2">
    <location>
        <begin position="56"/>
        <end position="76"/>
    </location>
</feature>
<gene>
    <name evidence="3" type="ORF">EVAR_54511_1</name>
</gene>
<feature type="region of interest" description="Disordered" evidence="1">
    <location>
        <begin position="1"/>
        <end position="22"/>
    </location>
</feature>
<keyword evidence="2" id="KW-0472">Membrane</keyword>
<accession>A0A4C1YH70</accession>
<keyword evidence="2" id="KW-0812">Transmembrane</keyword>
<name>A0A4C1YH70_EUMVA</name>
<organism evidence="3 4">
    <name type="scientific">Eumeta variegata</name>
    <name type="common">Bagworm moth</name>
    <name type="synonym">Eumeta japonica</name>
    <dbReference type="NCBI Taxonomy" id="151549"/>
    <lineage>
        <taxon>Eukaryota</taxon>
        <taxon>Metazoa</taxon>
        <taxon>Ecdysozoa</taxon>
        <taxon>Arthropoda</taxon>
        <taxon>Hexapoda</taxon>
        <taxon>Insecta</taxon>
        <taxon>Pterygota</taxon>
        <taxon>Neoptera</taxon>
        <taxon>Endopterygota</taxon>
        <taxon>Lepidoptera</taxon>
        <taxon>Glossata</taxon>
        <taxon>Ditrysia</taxon>
        <taxon>Tineoidea</taxon>
        <taxon>Psychidae</taxon>
        <taxon>Oiketicinae</taxon>
        <taxon>Eumeta</taxon>
    </lineage>
</organism>
<sequence length="81" mass="8935">MIAPAPARAPPRGPSRRRRRLPNAFSTNFTPFRLPVHGFVREHVKYTSPSFVLTDLAVGGSLVPASILVPILFSMISRSHI</sequence>
<keyword evidence="4" id="KW-1185">Reference proteome</keyword>
<reference evidence="3 4" key="1">
    <citation type="journal article" date="2019" name="Commun. Biol.">
        <title>The bagworm genome reveals a unique fibroin gene that provides high tensile strength.</title>
        <authorList>
            <person name="Kono N."/>
            <person name="Nakamura H."/>
            <person name="Ohtoshi R."/>
            <person name="Tomita M."/>
            <person name="Numata K."/>
            <person name="Arakawa K."/>
        </authorList>
    </citation>
    <scope>NUCLEOTIDE SEQUENCE [LARGE SCALE GENOMIC DNA]</scope>
</reference>
<protein>
    <submittedName>
        <fullName evidence="3">Uncharacterized protein</fullName>
    </submittedName>
</protein>
<dbReference type="EMBL" id="BGZK01001248">
    <property type="protein sequence ID" value="GBP75418.1"/>
    <property type="molecule type" value="Genomic_DNA"/>
</dbReference>